<feature type="region of interest" description="Disordered" evidence="1">
    <location>
        <begin position="914"/>
        <end position="941"/>
    </location>
</feature>
<feature type="region of interest" description="Disordered" evidence="1">
    <location>
        <begin position="1113"/>
        <end position="1145"/>
    </location>
</feature>
<feature type="compositionally biased region" description="Polar residues" evidence="1">
    <location>
        <begin position="1131"/>
        <end position="1145"/>
    </location>
</feature>
<feature type="compositionally biased region" description="Low complexity" evidence="1">
    <location>
        <begin position="155"/>
        <end position="165"/>
    </location>
</feature>
<dbReference type="AlphaFoldDB" id="A0A9Q0MLZ6"/>
<feature type="region of interest" description="Disordered" evidence="1">
    <location>
        <begin position="1"/>
        <end position="24"/>
    </location>
</feature>
<evidence type="ECO:0000313" key="2">
    <source>
        <dbReference type="EMBL" id="KAJ6633784.1"/>
    </source>
</evidence>
<feature type="region of interest" description="Disordered" evidence="1">
    <location>
        <begin position="191"/>
        <end position="304"/>
    </location>
</feature>
<keyword evidence="3" id="KW-1185">Reference proteome</keyword>
<feature type="non-terminal residue" evidence="2">
    <location>
        <position position="1"/>
    </location>
</feature>
<evidence type="ECO:0000256" key="1">
    <source>
        <dbReference type="SAM" id="MobiDB-lite"/>
    </source>
</evidence>
<feature type="compositionally biased region" description="Low complexity" evidence="1">
    <location>
        <begin position="283"/>
        <end position="292"/>
    </location>
</feature>
<dbReference type="PANTHER" id="PTHR13958:SF3">
    <property type="entry name" value="CAP-GLY DOMAIN-CONTAINING PROTEIN-RELATED"/>
    <property type="match status" value="1"/>
</dbReference>
<dbReference type="EMBL" id="WJQU01001709">
    <property type="protein sequence ID" value="KAJ6633784.1"/>
    <property type="molecule type" value="Genomic_DNA"/>
</dbReference>
<proteinExistence type="predicted"/>
<dbReference type="Proteomes" id="UP001151699">
    <property type="component" value="Unassembled WGS sequence"/>
</dbReference>
<dbReference type="OrthoDB" id="306254at2759"/>
<name>A0A9Q0MLZ6_9DIPT</name>
<gene>
    <name evidence="2" type="primary">CEP350</name>
    <name evidence="2" type="ORF">Bhyg_17549</name>
</gene>
<evidence type="ECO:0000313" key="3">
    <source>
        <dbReference type="Proteomes" id="UP001151699"/>
    </source>
</evidence>
<dbReference type="GO" id="GO:0008017">
    <property type="term" value="F:microtubule binding"/>
    <property type="evidence" value="ECO:0007669"/>
    <property type="project" value="InterPro"/>
</dbReference>
<organism evidence="2 3">
    <name type="scientific">Pseudolycoriella hygida</name>
    <dbReference type="NCBI Taxonomy" id="35572"/>
    <lineage>
        <taxon>Eukaryota</taxon>
        <taxon>Metazoa</taxon>
        <taxon>Ecdysozoa</taxon>
        <taxon>Arthropoda</taxon>
        <taxon>Hexapoda</taxon>
        <taxon>Insecta</taxon>
        <taxon>Pterygota</taxon>
        <taxon>Neoptera</taxon>
        <taxon>Endopterygota</taxon>
        <taxon>Diptera</taxon>
        <taxon>Nematocera</taxon>
        <taxon>Sciaroidea</taxon>
        <taxon>Sciaridae</taxon>
        <taxon>Pseudolycoriella</taxon>
    </lineage>
</organism>
<sequence length="1182" mass="133286">MNVKKLSIANGYQRNHNNGVKTLEPNNVENDLQPNIIDDCNIINATELNLDLLPKKLKSLNNSRPKTSCTNARDVASVAAVKSIDRNKAREHIAEQQKKRLLEKKAAAGDVQKDEIKKRLAVLHQNSLKIVKKNVAKKQKIQSTEVNDKTPANETTTTLQDESTTPIKSQGMKLQTISEVENSELVIDATPSKRGILRRPEHFDGPPHSPPALDKTFVNTLLQAVKQRRSSSEHHSSDTTNDVTPPRFDDKRNLHVPLSELKSETLRRNVAPKSRSKSWDLTRSSNSISKRSSSSRKHNESKQSIPFWLRPTSTQTYPYNFIMAVRKKLESVTQPVLFDPVPHPDTPLARPRNADRIHSSNFRQKLDRCEESSVNHESSKVFLNMIDSVPRITEPPNIKLDDKPEIPIEEINPIESKPVSGSEEFSTNFSSMSLHISDRNTISELSSIHYEQPNQTINQSKMSACNNAVSDGDEDTTISSAILSQHSPEKRSKPAPLSTEAIKDLKLSSNSSLSSQRMKESSQLHPFINSHRGDSEALDQRSMVEMFETFSKNLSQVISVNERLHNALSTSLHKSNTLDNSGISEIKSLLSHSAQKTDSNPVYSTSFEPTNDETIQEADGINSQTKTDLQTIDNGESEAAVTNGETVSEQKTGSVLVTTTTQTVTSRKTEILSNVSANDSNRDPEFRRYSTASSIIGSDIFAVFSQSDEEISLRASNSNISFEESFNYSSIGMIDQLINNEKQKTEHLSKLMKIREKSLIDRTKGQIAWLELQKQKYKEKGLTDRITAVKKKQRALLMHMAAERSNILKLSKLQQSPKSQRSSSKFKFQNFSVADVNVKRSNVSNELHNISQRPAFRAYEINGTQGLEEILRKREDELQKRRRYVEHLIQWHQRLNREEEELMDMERKLMAYTSGSKSDRTAHHQNSIKSPTKSHSKSPRKLAHEMKKIKNIEKSLQLLHNMSSTSVTTNGDEIEDVVEASGSRLNKLWRRLTGDDSNRFNPDEHYKLNKFDLEKMYEDAKNIVIVKFTKNKNIGPLNDMSLSVSLLQATTETSSVLHEDGNVVHEQIEELSRGSVVPSLDLNFSQESQTNSIIEVNVDVTETNGNDNYYFNDVESQPKDPVNDQKRSNESDTQADTISLDNNTSLSENSYTEMIDEISFPNLKDVTSIDQTTLKNASDSVN</sequence>
<dbReference type="GO" id="GO:0005813">
    <property type="term" value="C:centrosome"/>
    <property type="evidence" value="ECO:0007669"/>
    <property type="project" value="InterPro"/>
</dbReference>
<feature type="compositionally biased region" description="Basic and acidic residues" evidence="1">
    <location>
        <begin position="1116"/>
        <end position="1130"/>
    </location>
</feature>
<protein>
    <submittedName>
        <fullName evidence="2">Centrosome-associated protein 350</fullName>
    </submittedName>
</protein>
<accession>A0A9Q0MLZ6</accession>
<feature type="region of interest" description="Disordered" evidence="1">
    <location>
        <begin position="483"/>
        <end position="535"/>
    </location>
</feature>
<reference evidence="2" key="1">
    <citation type="submission" date="2022-07" db="EMBL/GenBank/DDBJ databases">
        <authorList>
            <person name="Trinca V."/>
            <person name="Uliana J.V.C."/>
            <person name="Torres T.T."/>
            <person name="Ward R.J."/>
            <person name="Monesi N."/>
        </authorList>
    </citation>
    <scope>NUCLEOTIDE SEQUENCE</scope>
    <source>
        <strain evidence="2">HSMRA1968</strain>
        <tissue evidence="2">Whole embryos</tissue>
    </source>
</reference>
<dbReference type="InterPro" id="IPR028750">
    <property type="entry name" value="CEP350/CC187"/>
</dbReference>
<feature type="region of interest" description="Disordered" evidence="1">
    <location>
        <begin position="136"/>
        <end position="172"/>
    </location>
</feature>
<comment type="caution">
    <text evidence="2">The sequence shown here is derived from an EMBL/GenBank/DDBJ whole genome shotgun (WGS) entry which is preliminary data.</text>
</comment>
<dbReference type="GO" id="GO:0034453">
    <property type="term" value="P:microtubule anchoring"/>
    <property type="evidence" value="ECO:0007669"/>
    <property type="project" value="InterPro"/>
</dbReference>
<feature type="compositionally biased region" description="Basic residues" evidence="1">
    <location>
        <begin position="932"/>
        <end position="941"/>
    </location>
</feature>
<dbReference type="PANTHER" id="PTHR13958">
    <property type="entry name" value="CENTROSOME-ASSOCIATED PROTEIN 350"/>
    <property type="match status" value="1"/>
</dbReference>
<feature type="compositionally biased region" description="Polar residues" evidence="1">
    <location>
        <begin position="10"/>
        <end position="24"/>
    </location>
</feature>